<proteinExistence type="predicted"/>
<evidence type="ECO:0000256" key="1">
    <source>
        <dbReference type="SAM" id="MobiDB-lite"/>
    </source>
</evidence>
<gene>
    <name evidence="2" type="ORF">BCR44DRAFT_1429841</name>
</gene>
<comment type="caution">
    <text evidence="2">The sequence shown here is derived from an EMBL/GenBank/DDBJ whole genome shotgun (WGS) entry which is preliminary data.</text>
</comment>
<reference evidence="2 3" key="1">
    <citation type="submission" date="2016-07" db="EMBL/GenBank/DDBJ databases">
        <title>Pervasive Adenine N6-methylation of Active Genes in Fungi.</title>
        <authorList>
            <consortium name="DOE Joint Genome Institute"/>
            <person name="Mondo S.J."/>
            <person name="Dannebaum R.O."/>
            <person name="Kuo R.C."/>
            <person name="Labutti K."/>
            <person name="Haridas S."/>
            <person name="Kuo A."/>
            <person name="Salamov A."/>
            <person name="Ahrendt S.R."/>
            <person name="Lipzen A."/>
            <person name="Sullivan W."/>
            <person name="Andreopoulos W.B."/>
            <person name="Clum A."/>
            <person name="Lindquist E."/>
            <person name="Daum C."/>
            <person name="Ramamoorthy G.K."/>
            <person name="Gryganskyi A."/>
            <person name="Culley D."/>
            <person name="Magnuson J.K."/>
            <person name="James T.Y."/>
            <person name="O'Malley M.A."/>
            <person name="Stajich J.E."/>
            <person name="Spatafora J.W."/>
            <person name="Visel A."/>
            <person name="Grigoriev I.V."/>
        </authorList>
    </citation>
    <scope>NUCLEOTIDE SEQUENCE [LARGE SCALE GENOMIC DNA]</scope>
    <source>
        <strain evidence="2 3">PL171</strain>
    </source>
</reference>
<dbReference type="AlphaFoldDB" id="A0A1Y2HSY5"/>
<protein>
    <submittedName>
        <fullName evidence="2">Uncharacterized protein</fullName>
    </submittedName>
</protein>
<dbReference type="Proteomes" id="UP000193411">
    <property type="component" value="Unassembled WGS sequence"/>
</dbReference>
<feature type="compositionally biased region" description="Polar residues" evidence="1">
    <location>
        <begin position="7"/>
        <end position="22"/>
    </location>
</feature>
<evidence type="ECO:0000313" key="2">
    <source>
        <dbReference type="EMBL" id="ORZ37726.1"/>
    </source>
</evidence>
<feature type="compositionally biased region" description="Low complexity" evidence="1">
    <location>
        <begin position="56"/>
        <end position="73"/>
    </location>
</feature>
<evidence type="ECO:0000313" key="3">
    <source>
        <dbReference type="Proteomes" id="UP000193411"/>
    </source>
</evidence>
<keyword evidence="3" id="KW-1185">Reference proteome</keyword>
<accession>A0A1Y2HSY5</accession>
<sequence>MADSIRNGVSSTGAPVNTVNTVTQPNMCPCGRGCNQRSRPDLQQKGPLLPSPPHMISSGNHSSNDSESISERSPAFPYSPHQTKINNLASFLAKAREDSVERELAHERNEQLFQDTLLSEPSGIVQFTHTVTTLDDLGQDQELAQLGRCFVVDDPSRPASVGLNPPRLFFVNTREHKLSDPAGSQKAPLLSKIADAACQALTVALDWIFPAVEHPEMARALAVSSVALQLRRTRKRIEEGRTLMLETEKLLEDMLQADAANAPKGA</sequence>
<name>A0A1Y2HSY5_9FUNG</name>
<dbReference type="EMBL" id="MCFL01000011">
    <property type="protein sequence ID" value="ORZ37726.1"/>
    <property type="molecule type" value="Genomic_DNA"/>
</dbReference>
<feature type="region of interest" description="Disordered" evidence="1">
    <location>
        <begin position="34"/>
        <end position="81"/>
    </location>
</feature>
<feature type="region of interest" description="Disordered" evidence="1">
    <location>
        <begin position="1"/>
        <end position="22"/>
    </location>
</feature>
<organism evidence="2 3">
    <name type="scientific">Catenaria anguillulae PL171</name>
    <dbReference type="NCBI Taxonomy" id="765915"/>
    <lineage>
        <taxon>Eukaryota</taxon>
        <taxon>Fungi</taxon>
        <taxon>Fungi incertae sedis</taxon>
        <taxon>Blastocladiomycota</taxon>
        <taxon>Blastocladiomycetes</taxon>
        <taxon>Blastocladiales</taxon>
        <taxon>Catenariaceae</taxon>
        <taxon>Catenaria</taxon>
    </lineage>
</organism>